<accession>A0A5B9QRE6</accession>
<feature type="chain" id="PRO_5022869066" evidence="1">
    <location>
        <begin position="27"/>
        <end position="453"/>
    </location>
</feature>
<dbReference type="Gene3D" id="2.130.10.10">
    <property type="entry name" value="YVTN repeat-like/Quinoprotein amine dehydrogenase"/>
    <property type="match status" value="2"/>
</dbReference>
<dbReference type="RefSeq" id="WP_238388628.1">
    <property type="nucleotide sequence ID" value="NZ_CP042914.1"/>
</dbReference>
<dbReference type="KEGG" id="rul:UC8_16220"/>
<evidence type="ECO:0000313" key="4">
    <source>
        <dbReference type="Proteomes" id="UP000325286"/>
    </source>
</evidence>
<dbReference type="EMBL" id="CP042914">
    <property type="protein sequence ID" value="QEG39626.1"/>
    <property type="molecule type" value="Genomic_DNA"/>
</dbReference>
<dbReference type="Pfam" id="PF13360">
    <property type="entry name" value="PQQ_2"/>
    <property type="match status" value="1"/>
</dbReference>
<proteinExistence type="predicted"/>
<evidence type="ECO:0000256" key="1">
    <source>
        <dbReference type="SAM" id="SignalP"/>
    </source>
</evidence>
<protein>
    <submittedName>
        <fullName evidence="3">Outer membrane protein assembly factor BamB</fullName>
    </submittedName>
</protein>
<feature type="signal peptide" evidence="1">
    <location>
        <begin position="1"/>
        <end position="26"/>
    </location>
</feature>
<dbReference type="AlphaFoldDB" id="A0A5B9QRE6"/>
<dbReference type="SUPFAM" id="SSF50998">
    <property type="entry name" value="Quinoprotein alcohol dehydrogenase-like"/>
    <property type="match status" value="1"/>
</dbReference>
<name>A0A5B9QRE6_9BACT</name>
<keyword evidence="4" id="KW-1185">Reference proteome</keyword>
<evidence type="ECO:0000259" key="2">
    <source>
        <dbReference type="Pfam" id="PF13360"/>
    </source>
</evidence>
<dbReference type="InterPro" id="IPR011047">
    <property type="entry name" value="Quinoprotein_ADH-like_sf"/>
</dbReference>
<reference evidence="3 4" key="1">
    <citation type="submission" date="2019-08" db="EMBL/GenBank/DDBJ databases">
        <title>Deep-cultivation of Planctomycetes and their phenomic and genomic characterization uncovers novel biology.</title>
        <authorList>
            <person name="Wiegand S."/>
            <person name="Jogler M."/>
            <person name="Boedeker C."/>
            <person name="Pinto D."/>
            <person name="Vollmers J."/>
            <person name="Rivas-Marin E."/>
            <person name="Kohn T."/>
            <person name="Peeters S.H."/>
            <person name="Heuer A."/>
            <person name="Rast P."/>
            <person name="Oberbeckmann S."/>
            <person name="Bunk B."/>
            <person name="Jeske O."/>
            <person name="Meyerdierks A."/>
            <person name="Storesund J.E."/>
            <person name="Kallscheuer N."/>
            <person name="Luecker S."/>
            <person name="Lage O.M."/>
            <person name="Pohl T."/>
            <person name="Merkel B.J."/>
            <person name="Hornburger P."/>
            <person name="Mueller R.-W."/>
            <person name="Bruemmer F."/>
            <person name="Labrenz M."/>
            <person name="Spormann A.M."/>
            <person name="Op den Camp H."/>
            <person name="Overmann J."/>
            <person name="Amann R."/>
            <person name="Jetten M.S.M."/>
            <person name="Mascher T."/>
            <person name="Medema M.H."/>
            <person name="Devos D.P."/>
            <person name="Kaster A.-K."/>
            <person name="Ovreas L."/>
            <person name="Rohde M."/>
            <person name="Galperin M.Y."/>
            <person name="Jogler C."/>
        </authorList>
    </citation>
    <scope>NUCLEOTIDE SEQUENCE [LARGE SCALE GENOMIC DNA]</scope>
    <source>
        <strain evidence="3 4">UC8</strain>
    </source>
</reference>
<dbReference type="PANTHER" id="PTHR34512:SF30">
    <property type="entry name" value="OUTER MEMBRANE PROTEIN ASSEMBLY FACTOR BAMB"/>
    <property type="match status" value="1"/>
</dbReference>
<feature type="domain" description="Pyrrolo-quinoline quinone repeat" evidence="2">
    <location>
        <begin position="58"/>
        <end position="236"/>
    </location>
</feature>
<evidence type="ECO:0000313" key="3">
    <source>
        <dbReference type="EMBL" id="QEG39626.1"/>
    </source>
</evidence>
<dbReference type="InterPro" id="IPR002372">
    <property type="entry name" value="PQQ_rpt_dom"/>
</dbReference>
<dbReference type="InterPro" id="IPR015943">
    <property type="entry name" value="WD40/YVTN_repeat-like_dom_sf"/>
</dbReference>
<keyword evidence="1" id="KW-0732">Signal</keyword>
<organism evidence="3 4">
    <name type="scientific">Roseimaritima ulvae</name>
    <dbReference type="NCBI Taxonomy" id="980254"/>
    <lineage>
        <taxon>Bacteria</taxon>
        <taxon>Pseudomonadati</taxon>
        <taxon>Planctomycetota</taxon>
        <taxon>Planctomycetia</taxon>
        <taxon>Pirellulales</taxon>
        <taxon>Pirellulaceae</taxon>
        <taxon>Roseimaritima</taxon>
    </lineage>
</organism>
<sequence precursor="true">MNNHKQSATALAASATLLLMLGTSGVAPTSAEDFTRFRGVDATGVANDHPALPSRWNKTENVAWVADVPGQGWGSPIVVGNRVFVSAVVADEENIKPKGGLYLGKGVRDPAKGMHHWMVYCFNLTTGKELWRHQAYAGRPVVPRHPKSSYAAETPTTDGQRLYVLFGDLGLYCYRLEGDLLWSQPIEPKKTNMDYGAAASPVVHNGQVFVVYDNKEASWIASFDAQTGNQRWITKRDETMSWATPLVWQNDKRTEIVVPGQRFNRSYSLDGKELWRFDGNMSVLVIPSPFAAHGMCYISSGYVGDAHRPTFAIRPGAQGKIATEGEFGDSDFIEWYQPKASPYNTTQIVYGDYLYTVYDQGFMTCHNALTGEEVYGKRRFSPKGSFTSSPWAYDGKVFCLSEHGLTYVIKAGPEFEILNTNPLDELCIATPSVVDGKLLIRTLTKVYCITRDE</sequence>
<gene>
    <name evidence="3" type="primary">bamB_4</name>
    <name evidence="3" type="ORF">UC8_16220</name>
</gene>
<dbReference type="Proteomes" id="UP000325286">
    <property type="component" value="Chromosome"/>
</dbReference>
<dbReference type="PANTHER" id="PTHR34512">
    <property type="entry name" value="CELL SURFACE PROTEIN"/>
    <property type="match status" value="1"/>
</dbReference>